<evidence type="ECO:0000313" key="11">
    <source>
        <dbReference type="EMBL" id="CAD6219241.1"/>
    </source>
</evidence>
<feature type="region of interest" description="Disordered" evidence="7">
    <location>
        <begin position="37"/>
        <end position="59"/>
    </location>
</feature>
<evidence type="ECO:0000256" key="2">
    <source>
        <dbReference type="ARBA" id="ARBA00022723"/>
    </source>
</evidence>
<dbReference type="InterPro" id="IPR008906">
    <property type="entry name" value="HATC_C_dom"/>
</dbReference>
<feature type="compositionally biased region" description="Polar residues" evidence="7">
    <location>
        <begin position="150"/>
        <end position="166"/>
    </location>
</feature>
<dbReference type="Proteomes" id="UP000604825">
    <property type="component" value="Unassembled WGS sequence"/>
</dbReference>
<dbReference type="Pfam" id="PF14372">
    <property type="entry name" value="hAT-like_RNase-H"/>
    <property type="match status" value="1"/>
</dbReference>
<dbReference type="InterPro" id="IPR012337">
    <property type="entry name" value="RNaseH-like_sf"/>
</dbReference>
<reference evidence="11" key="1">
    <citation type="submission" date="2020-10" db="EMBL/GenBank/DDBJ databases">
        <authorList>
            <person name="Han B."/>
            <person name="Lu T."/>
            <person name="Zhao Q."/>
            <person name="Huang X."/>
            <person name="Zhao Y."/>
        </authorList>
    </citation>
    <scope>NUCLEOTIDE SEQUENCE</scope>
</reference>
<evidence type="ECO:0000256" key="3">
    <source>
        <dbReference type="ARBA" id="ARBA00022771"/>
    </source>
</evidence>
<keyword evidence="8" id="KW-0732">Signal</keyword>
<feature type="compositionally biased region" description="Low complexity" evidence="7">
    <location>
        <begin position="191"/>
        <end position="205"/>
    </location>
</feature>
<evidence type="ECO:0000256" key="8">
    <source>
        <dbReference type="SAM" id="SignalP"/>
    </source>
</evidence>
<keyword evidence="12" id="KW-1185">Reference proteome</keyword>
<feature type="domain" description="hAT-like transposase RNase-H fold" evidence="10">
    <location>
        <begin position="524"/>
        <end position="580"/>
    </location>
</feature>
<feature type="signal peptide" evidence="8">
    <location>
        <begin position="1"/>
        <end position="21"/>
    </location>
</feature>
<evidence type="ECO:0000256" key="1">
    <source>
        <dbReference type="ARBA" id="ARBA00004123"/>
    </source>
</evidence>
<dbReference type="SUPFAM" id="SSF53098">
    <property type="entry name" value="Ribonuclease H-like"/>
    <property type="match status" value="1"/>
</dbReference>
<protein>
    <recommendedName>
        <fullName evidence="13">Transposase</fullName>
    </recommendedName>
</protein>
<evidence type="ECO:0000256" key="4">
    <source>
        <dbReference type="ARBA" id="ARBA00022833"/>
    </source>
</evidence>
<evidence type="ECO:0000256" key="7">
    <source>
        <dbReference type="SAM" id="MobiDB-lite"/>
    </source>
</evidence>
<evidence type="ECO:0000259" key="10">
    <source>
        <dbReference type="Pfam" id="PF14372"/>
    </source>
</evidence>
<comment type="caution">
    <text evidence="11">The sequence shown here is derived from an EMBL/GenBank/DDBJ whole genome shotgun (WGS) entry which is preliminary data.</text>
</comment>
<evidence type="ECO:0000256" key="6">
    <source>
        <dbReference type="ARBA" id="ARBA00023242"/>
    </source>
</evidence>
<dbReference type="EMBL" id="CAJGYO010000003">
    <property type="protein sequence ID" value="CAD6219241.1"/>
    <property type="molecule type" value="Genomic_DNA"/>
</dbReference>
<dbReference type="PANTHER" id="PTHR46481:SF10">
    <property type="entry name" value="ZINC FINGER BED DOMAIN-CONTAINING PROTEIN 39"/>
    <property type="match status" value="1"/>
</dbReference>
<dbReference type="GO" id="GO:0008270">
    <property type="term" value="F:zinc ion binding"/>
    <property type="evidence" value="ECO:0007669"/>
    <property type="project" value="UniProtKB-KW"/>
</dbReference>
<dbReference type="InterPro" id="IPR052035">
    <property type="entry name" value="ZnF_BED_domain_contain"/>
</dbReference>
<feature type="region of interest" description="Disordered" evidence="7">
    <location>
        <begin position="84"/>
        <end position="166"/>
    </location>
</feature>
<dbReference type="Pfam" id="PF05699">
    <property type="entry name" value="Dimer_Tnp_hAT"/>
    <property type="match status" value="1"/>
</dbReference>
<feature type="compositionally biased region" description="Low complexity" evidence="7">
    <location>
        <begin position="128"/>
        <end position="139"/>
    </location>
</feature>
<feature type="region of interest" description="Disordered" evidence="7">
    <location>
        <begin position="191"/>
        <end position="223"/>
    </location>
</feature>
<evidence type="ECO:0000256" key="5">
    <source>
        <dbReference type="ARBA" id="ARBA00023125"/>
    </source>
</evidence>
<keyword evidence="4" id="KW-0862">Zinc</keyword>
<evidence type="ECO:0008006" key="13">
    <source>
        <dbReference type="Google" id="ProtNLM"/>
    </source>
</evidence>
<organism evidence="11 12">
    <name type="scientific">Miscanthus lutarioriparius</name>
    <dbReference type="NCBI Taxonomy" id="422564"/>
    <lineage>
        <taxon>Eukaryota</taxon>
        <taxon>Viridiplantae</taxon>
        <taxon>Streptophyta</taxon>
        <taxon>Embryophyta</taxon>
        <taxon>Tracheophyta</taxon>
        <taxon>Spermatophyta</taxon>
        <taxon>Magnoliopsida</taxon>
        <taxon>Liliopsida</taxon>
        <taxon>Poales</taxon>
        <taxon>Poaceae</taxon>
        <taxon>PACMAD clade</taxon>
        <taxon>Panicoideae</taxon>
        <taxon>Andropogonodae</taxon>
        <taxon>Andropogoneae</taxon>
        <taxon>Saccharinae</taxon>
        <taxon>Miscanthus</taxon>
    </lineage>
</organism>
<evidence type="ECO:0000313" key="12">
    <source>
        <dbReference type="Proteomes" id="UP000604825"/>
    </source>
</evidence>
<dbReference type="GO" id="GO:0046983">
    <property type="term" value="F:protein dimerization activity"/>
    <property type="evidence" value="ECO:0007669"/>
    <property type="project" value="InterPro"/>
</dbReference>
<evidence type="ECO:0000259" key="9">
    <source>
        <dbReference type="Pfam" id="PF05699"/>
    </source>
</evidence>
<dbReference type="GO" id="GO:0005634">
    <property type="term" value="C:nucleus"/>
    <property type="evidence" value="ECO:0007669"/>
    <property type="project" value="UniProtKB-SubCell"/>
</dbReference>
<proteinExistence type="predicted"/>
<dbReference type="OrthoDB" id="2442905at2759"/>
<keyword evidence="5" id="KW-0238">DNA-binding</keyword>
<dbReference type="GO" id="GO:0003677">
    <property type="term" value="F:DNA binding"/>
    <property type="evidence" value="ECO:0007669"/>
    <property type="project" value="UniProtKB-KW"/>
</dbReference>
<keyword evidence="6" id="KW-0539">Nucleus</keyword>
<feature type="domain" description="HAT C-terminal dimerisation" evidence="9">
    <location>
        <begin position="640"/>
        <end position="722"/>
    </location>
</feature>
<keyword evidence="3" id="KW-0863">Zinc-finger</keyword>
<feature type="chain" id="PRO_5032663966" description="Transposase" evidence="8">
    <location>
        <begin position="22"/>
        <end position="788"/>
    </location>
</feature>
<name>A0A811NCT4_9POAL</name>
<dbReference type="InterPro" id="IPR025525">
    <property type="entry name" value="hAT-like_transposase_RNase-H"/>
</dbReference>
<comment type="subcellular location">
    <subcellularLocation>
        <location evidence="1">Nucleus</location>
    </subcellularLocation>
</comment>
<dbReference type="AlphaFoldDB" id="A0A811NCT4"/>
<accession>A0A811NCT4</accession>
<dbReference type="SMART" id="SM00614">
    <property type="entry name" value="ZnF_BED"/>
    <property type="match status" value="1"/>
</dbReference>
<dbReference type="PANTHER" id="PTHR46481">
    <property type="entry name" value="ZINC FINGER BED DOMAIN-CONTAINING PROTEIN 4"/>
    <property type="match status" value="1"/>
</dbReference>
<feature type="compositionally biased region" description="Acidic residues" evidence="7">
    <location>
        <begin position="208"/>
        <end position="220"/>
    </location>
</feature>
<sequence length="788" mass="87318">MTHTTLGSPFWLSLSLSLSLSLCPLFDRATHRDAVKESKAARAHGRATPRLASESDLPAPPPLIYTCQRRRPSSALAIAAGHHLGTQPHDPAAPPLRPSILPTGGGVSAPGTKSKGKNKPKSERHLLAPSAAPAATASPSPAPGSRGKRSASQSISPSGTCESPTTEASVAASVSVMGSCAPNVDTSCTGSGAGPACAPATTTTPNVDNDDPEDGEDEEEAHLSGKRYKKCTSWVWNYFTKKKEYVEVEGKQIEEIWGYCNFARCDQRYRAEGVCGTTTFKNHLKSKHSTVKGQQQLKVGKNPGSVAAHVQPFKYDQEASLKKLNLAITMHEYPFNIVEHEYLVDFIKSLRPSFPIKSRVTVRKEIMDNYFQEKETLYAHLKTMNCRFSATMDMWTSCQNKGYMCVTIHWIDDSWHMQKRIIGFFNVKGRHIGAKLSETFTEVMVKCSNEVAANDIISYLKENANGSLVCDGMFFHVRCACHILNLVARDGLKVISGTLSKWEELMKRATKVGLDTKRGIQMDVSTSEDATIREMAVAMSAKFEKYWEQSNIALAVACFLDPRYKKRLIEYYMKKFHGIHYKLNLMSLLVCSAHALSKTTSEVTAPAPSNTYDVLMGNTDHDLEEFLYDASEPAVVESNDLEGYMLEPLLKIVGEFDILAWWKNKREEYPILSQIVRDVMVVQVSTVASESAFSADGRVVDPYRSRLDPEMVQALICIKDWVAAANKDSKMVGSIVSDLEVDALTNVVAKLKIEEYLQDPNLKQSDSDMNSWFNKENIIHQLSISIVQ</sequence>
<gene>
    <name evidence="11" type="ORF">NCGR_LOCUS12982</name>
</gene>
<keyword evidence="2" id="KW-0479">Metal-binding</keyword>